<dbReference type="AlphaFoldDB" id="A0A8I1DF18"/>
<dbReference type="Proteomes" id="UP000633619">
    <property type="component" value="Unassembled WGS sequence"/>
</dbReference>
<reference evidence="1 2" key="1">
    <citation type="submission" date="2020-12" db="EMBL/GenBank/DDBJ databases">
        <title>WGS of Thermoactinomyces spp.</title>
        <authorList>
            <person name="Cheng K."/>
        </authorList>
    </citation>
    <scope>NUCLEOTIDE SEQUENCE [LARGE SCALE GENOMIC DNA]</scope>
    <source>
        <strain evidence="2">CICC 10671\DSM 43846</strain>
    </source>
</reference>
<sequence>MNIRFQTPYQYVFIHQGIKHLLLLWKKERKREIYIIEEEKEEVMVLRYPGETYSDLILQELEPLFFQRLEMDGRTFLAVLGATFTHQQRTMAMYYDPDHPDKSLFFFEYSGEEIFEISENEYPEVVQTFMREFPEYFTETPG</sequence>
<gene>
    <name evidence="1" type="ORF">I8U20_03275</name>
</gene>
<evidence type="ECO:0000313" key="1">
    <source>
        <dbReference type="EMBL" id="MBH8594346.1"/>
    </source>
</evidence>
<keyword evidence="2" id="KW-1185">Reference proteome</keyword>
<organism evidence="1 2">
    <name type="scientific">Thermoactinomyces intermedius</name>
    <dbReference type="NCBI Taxonomy" id="2024"/>
    <lineage>
        <taxon>Bacteria</taxon>
        <taxon>Bacillati</taxon>
        <taxon>Bacillota</taxon>
        <taxon>Bacilli</taxon>
        <taxon>Bacillales</taxon>
        <taxon>Thermoactinomycetaceae</taxon>
        <taxon>Thermoactinomyces</taxon>
    </lineage>
</organism>
<name>A0A8I1DF18_THEIN</name>
<evidence type="ECO:0000313" key="2">
    <source>
        <dbReference type="Proteomes" id="UP000633619"/>
    </source>
</evidence>
<dbReference type="EMBL" id="JAECVW010000001">
    <property type="protein sequence ID" value="MBH8594346.1"/>
    <property type="molecule type" value="Genomic_DNA"/>
</dbReference>
<comment type="caution">
    <text evidence="1">The sequence shown here is derived from an EMBL/GenBank/DDBJ whole genome shotgun (WGS) entry which is preliminary data.</text>
</comment>
<protein>
    <submittedName>
        <fullName evidence="1">Uncharacterized protein</fullName>
    </submittedName>
</protein>
<proteinExistence type="predicted"/>
<accession>A0A8I1DF18</accession>
<dbReference type="RefSeq" id="WP_181730721.1">
    <property type="nucleotide sequence ID" value="NZ_JACEIR010000001.1"/>
</dbReference>